<evidence type="ECO:0000256" key="19">
    <source>
        <dbReference type="HAMAP-Rule" id="MF_00719"/>
    </source>
</evidence>
<comment type="subcellular location">
    <subcellularLocation>
        <location evidence="2 19">Cell membrane</location>
        <topology evidence="2 19">Multi-pass membrane protein</topology>
    </subcellularLocation>
</comment>
<evidence type="ECO:0000256" key="5">
    <source>
        <dbReference type="ARBA" id="ARBA00013200"/>
    </source>
</evidence>
<dbReference type="HAMAP" id="MF_00719">
    <property type="entry name" value="CobS"/>
    <property type="match status" value="1"/>
</dbReference>
<evidence type="ECO:0000256" key="4">
    <source>
        <dbReference type="ARBA" id="ARBA00010561"/>
    </source>
</evidence>
<evidence type="ECO:0000313" key="20">
    <source>
        <dbReference type="EMBL" id="QOY52185.1"/>
    </source>
</evidence>
<feature type="transmembrane region" description="Helical" evidence="19">
    <location>
        <begin position="63"/>
        <end position="82"/>
    </location>
</feature>
<reference evidence="20 21" key="1">
    <citation type="submission" date="2020-05" db="EMBL/GenBank/DDBJ databases">
        <title>Sulfurimonas marisnigri, sp. nov., and Sulfurimonas baltica, sp. nov., manganese oxide reducing chemolithoautotrophs of the class Epsilonproteobacteria isolated from the pelagic redoxclines of the Black and Baltic Seas and emended description of the genus Sulfurimonas.</title>
        <authorList>
            <person name="Henkel J.V."/>
            <person name="Laudan C."/>
            <person name="Werner J."/>
            <person name="Neu T."/>
            <person name="Plewe S."/>
            <person name="Sproer C."/>
            <person name="Bunk B."/>
            <person name="Schulz-Vogt H.N."/>
        </authorList>
    </citation>
    <scope>NUCLEOTIDE SEQUENCE [LARGE SCALE GENOMIC DNA]</scope>
    <source>
        <strain evidence="20 21">GD2</strain>
    </source>
</reference>
<comment type="function">
    <text evidence="14 19">Joins adenosylcobinamide-GDP and alpha-ribazole to generate adenosylcobalamin (Ado-cobalamin). Also synthesizes adenosylcobalamin 5'-phosphate from adenosylcobinamide-GDP and alpha-ribazole 5'-phosphate.</text>
</comment>
<keyword evidence="21" id="KW-1185">Reference proteome</keyword>
<dbReference type="EMBL" id="CP054492">
    <property type="protein sequence ID" value="QOY52185.1"/>
    <property type="molecule type" value="Genomic_DNA"/>
</dbReference>
<evidence type="ECO:0000313" key="21">
    <source>
        <dbReference type="Proteomes" id="UP000593994"/>
    </source>
</evidence>
<keyword evidence="7 19" id="KW-1003">Cell membrane</keyword>
<evidence type="ECO:0000256" key="12">
    <source>
        <dbReference type="ARBA" id="ARBA00022989"/>
    </source>
</evidence>
<dbReference type="GO" id="GO:0008818">
    <property type="term" value="F:cobalamin 5'-phosphate synthase activity"/>
    <property type="evidence" value="ECO:0007669"/>
    <property type="project" value="UniProtKB-UniRule"/>
</dbReference>
<evidence type="ECO:0000256" key="10">
    <source>
        <dbReference type="ARBA" id="ARBA00022692"/>
    </source>
</evidence>
<comment type="cofactor">
    <cofactor evidence="1 19">
        <name>Mg(2+)</name>
        <dbReference type="ChEBI" id="CHEBI:18420"/>
    </cofactor>
</comment>
<keyword evidence="13 19" id="KW-0472">Membrane</keyword>
<keyword evidence="11 19" id="KW-0460">Magnesium</keyword>
<evidence type="ECO:0000256" key="17">
    <source>
        <dbReference type="ARBA" id="ARBA00048623"/>
    </source>
</evidence>
<gene>
    <name evidence="19" type="primary">cobS</name>
    <name evidence="20" type="ORF">HUE88_00355</name>
</gene>
<dbReference type="UniPathway" id="UPA00148">
    <property type="reaction ID" value="UER00238"/>
</dbReference>
<feature type="transmembrane region" description="Helical" evidence="19">
    <location>
        <begin position="35"/>
        <end position="56"/>
    </location>
</feature>
<dbReference type="PANTHER" id="PTHR34148:SF1">
    <property type="entry name" value="ADENOSYLCOBINAMIDE-GDP RIBAZOLETRANSFERASE"/>
    <property type="match status" value="1"/>
</dbReference>
<organism evidence="20 21">
    <name type="scientific">Candidatus Sulfurimonas baltica</name>
    <dbReference type="NCBI Taxonomy" id="2740404"/>
    <lineage>
        <taxon>Bacteria</taxon>
        <taxon>Pseudomonadati</taxon>
        <taxon>Campylobacterota</taxon>
        <taxon>Epsilonproteobacteria</taxon>
        <taxon>Campylobacterales</taxon>
        <taxon>Sulfurimonadaceae</taxon>
        <taxon>Sulfurimonas</taxon>
    </lineage>
</organism>
<keyword evidence="8 19" id="KW-0169">Cobalamin biosynthesis</keyword>
<comment type="catalytic activity">
    <reaction evidence="17 19">
        <text>alpha-ribazole + adenosylcob(III)inamide-GDP = adenosylcob(III)alamin + GMP + H(+)</text>
        <dbReference type="Rhea" id="RHEA:16049"/>
        <dbReference type="ChEBI" id="CHEBI:10329"/>
        <dbReference type="ChEBI" id="CHEBI:15378"/>
        <dbReference type="ChEBI" id="CHEBI:18408"/>
        <dbReference type="ChEBI" id="CHEBI:58115"/>
        <dbReference type="ChEBI" id="CHEBI:60487"/>
        <dbReference type="EC" id="2.7.8.26"/>
    </reaction>
</comment>
<evidence type="ECO:0000256" key="9">
    <source>
        <dbReference type="ARBA" id="ARBA00022679"/>
    </source>
</evidence>
<evidence type="ECO:0000256" key="6">
    <source>
        <dbReference type="ARBA" id="ARBA00015850"/>
    </source>
</evidence>
<evidence type="ECO:0000256" key="1">
    <source>
        <dbReference type="ARBA" id="ARBA00001946"/>
    </source>
</evidence>
<proteinExistence type="inferred from homology"/>
<comment type="catalytic activity">
    <reaction evidence="18 19">
        <text>alpha-ribazole 5'-phosphate + adenosylcob(III)inamide-GDP = adenosylcob(III)alamin 5'-phosphate + GMP + H(+)</text>
        <dbReference type="Rhea" id="RHEA:23560"/>
        <dbReference type="ChEBI" id="CHEBI:15378"/>
        <dbReference type="ChEBI" id="CHEBI:57918"/>
        <dbReference type="ChEBI" id="CHEBI:58115"/>
        <dbReference type="ChEBI" id="CHEBI:60487"/>
        <dbReference type="ChEBI" id="CHEBI:60493"/>
        <dbReference type="EC" id="2.7.8.26"/>
    </reaction>
</comment>
<keyword evidence="9 19" id="KW-0808">Transferase</keyword>
<evidence type="ECO:0000256" key="11">
    <source>
        <dbReference type="ARBA" id="ARBA00022842"/>
    </source>
</evidence>
<sequence length="247" mass="27598">MSNIFRGFALALSMLTTLPFFKVHNFHKGINGHAAMFYPLIGVLLGTILWAAYILLSPYISSTHLGILLFALWVVLTGALHLDGFSDTIDGLYVEKSKALEVMKEPHVGGMGMILTVTFLILKASSLSLFLTDYEELLYLLPAILMLSRLNAVLAIYNYPYITPSGMSTLTKEELSKTHMFTALFYSLVLVLIWKGFILFLGSLLVLFVIKRFFIKRYGGFTGDIYGFTIEVTELVLLNIVLFGILS</sequence>
<dbReference type="GO" id="GO:0009236">
    <property type="term" value="P:cobalamin biosynthetic process"/>
    <property type="evidence" value="ECO:0007669"/>
    <property type="project" value="UniProtKB-UniRule"/>
</dbReference>
<dbReference type="PANTHER" id="PTHR34148">
    <property type="entry name" value="ADENOSYLCOBINAMIDE-GDP RIBAZOLETRANSFERASE"/>
    <property type="match status" value="1"/>
</dbReference>
<dbReference type="KEGG" id="sbal:HUE88_00355"/>
<comment type="similarity">
    <text evidence="4 19">Belongs to the CobS family.</text>
</comment>
<evidence type="ECO:0000256" key="3">
    <source>
        <dbReference type="ARBA" id="ARBA00004663"/>
    </source>
</evidence>
<dbReference type="Pfam" id="PF02654">
    <property type="entry name" value="CobS"/>
    <property type="match status" value="1"/>
</dbReference>
<evidence type="ECO:0000256" key="8">
    <source>
        <dbReference type="ARBA" id="ARBA00022573"/>
    </source>
</evidence>
<feature type="transmembrane region" description="Helical" evidence="19">
    <location>
        <begin position="110"/>
        <end position="131"/>
    </location>
</feature>
<dbReference type="AlphaFoldDB" id="A0A7S7RN87"/>
<protein>
    <recommendedName>
        <fullName evidence="6 19">Adenosylcobinamide-GDP ribazoletransferase</fullName>
        <ecNumber evidence="5 19">2.7.8.26</ecNumber>
    </recommendedName>
    <alternativeName>
        <fullName evidence="16 19">Cobalamin synthase</fullName>
    </alternativeName>
    <alternativeName>
        <fullName evidence="15 19">Cobalamin-5'-phosphate synthase</fullName>
    </alternativeName>
</protein>
<keyword evidence="10 19" id="KW-0812">Transmembrane</keyword>
<dbReference type="GO" id="GO:0051073">
    <property type="term" value="F:adenosylcobinamide-GDP ribazoletransferase activity"/>
    <property type="evidence" value="ECO:0007669"/>
    <property type="project" value="UniProtKB-UniRule"/>
</dbReference>
<accession>A0A7S7RN87</accession>
<dbReference type="GO" id="GO:0005886">
    <property type="term" value="C:plasma membrane"/>
    <property type="evidence" value="ECO:0007669"/>
    <property type="project" value="UniProtKB-SubCell"/>
</dbReference>
<name>A0A7S7RN87_9BACT</name>
<evidence type="ECO:0000256" key="18">
    <source>
        <dbReference type="ARBA" id="ARBA00049504"/>
    </source>
</evidence>
<feature type="transmembrane region" description="Helical" evidence="19">
    <location>
        <begin position="138"/>
        <end position="160"/>
    </location>
</feature>
<evidence type="ECO:0000256" key="15">
    <source>
        <dbReference type="ARBA" id="ARBA00032605"/>
    </source>
</evidence>
<dbReference type="InterPro" id="IPR003805">
    <property type="entry name" value="CobS"/>
</dbReference>
<dbReference type="EC" id="2.7.8.26" evidence="5 19"/>
<dbReference type="Proteomes" id="UP000593994">
    <property type="component" value="Chromosome"/>
</dbReference>
<keyword evidence="12 19" id="KW-1133">Transmembrane helix</keyword>
<evidence type="ECO:0000256" key="13">
    <source>
        <dbReference type="ARBA" id="ARBA00023136"/>
    </source>
</evidence>
<evidence type="ECO:0000256" key="16">
    <source>
        <dbReference type="ARBA" id="ARBA00032853"/>
    </source>
</evidence>
<dbReference type="RefSeq" id="WP_194369979.1">
    <property type="nucleotide sequence ID" value="NZ_CP054492.1"/>
</dbReference>
<feature type="transmembrane region" description="Helical" evidence="19">
    <location>
        <begin position="225"/>
        <end position="246"/>
    </location>
</feature>
<comment type="pathway">
    <text evidence="3 19">Cofactor biosynthesis; adenosylcobalamin biosynthesis; adenosylcobalamin from cob(II)yrinate a,c-diamide: step 7/7.</text>
</comment>
<feature type="transmembrane region" description="Helical" evidence="19">
    <location>
        <begin position="180"/>
        <end position="213"/>
    </location>
</feature>
<evidence type="ECO:0000256" key="2">
    <source>
        <dbReference type="ARBA" id="ARBA00004651"/>
    </source>
</evidence>
<evidence type="ECO:0000256" key="7">
    <source>
        <dbReference type="ARBA" id="ARBA00022475"/>
    </source>
</evidence>
<evidence type="ECO:0000256" key="14">
    <source>
        <dbReference type="ARBA" id="ARBA00025228"/>
    </source>
</evidence>